<dbReference type="EMBL" id="KX009060">
    <property type="protein sequence ID" value="ARO44929.1"/>
    <property type="molecule type" value="Genomic_DNA"/>
</dbReference>
<dbReference type="AlphaFoldDB" id="A0A2P0QHD3"/>
<name>A0A2P0QHD3_PSESF</name>
<proteinExistence type="predicted"/>
<keyword evidence="1" id="KW-0614">Plasmid</keyword>
<geneLocation type="plasmid" evidence="1">
    <name>pUR_RT594</name>
</geneLocation>
<evidence type="ECO:0000313" key="1">
    <source>
        <dbReference type="EMBL" id="ARO44929.1"/>
    </source>
</evidence>
<organism evidence="1">
    <name type="scientific">Pseudomonas syringae pv. actinidiae</name>
    <dbReference type="NCBI Taxonomy" id="103796"/>
    <lineage>
        <taxon>Bacteria</taxon>
        <taxon>Pseudomonadati</taxon>
        <taxon>Pseudomonadota</taxon>
        <taxon>Gammaproteobacteria</taxon>
        <taxon>Pseudomonadales</taxon>
        <taxon>Pseudomonadaceae</taxon>
        <taxon>Pseudomonas</taxon>
        <taxon>Pseudomonas syringae</taxon>
    </lineage>
</organism>
<protein>
    <submittedName>
        <fullName evidence="1">Uncharacterized protein</fullName>
    </submittedName>
</protein>
<sequence length="117" mass="13175">MVFKEQYGMKDKTQGPFAEAAALMHKGFPVLVKNGVQDRAQLERLYPEGITAKQFVTRANERVLTDDGEQGMHGKQGIGSTTERHQGQVAAAIYANCAQLDKHQLDEIIEWVRLYKK</sequence>
<reference evidence="1" key="1">
    <citation type="submission" date="2016-03" db="EMBL/GenBank/DDBJ databases">
        <title>The evolution of Pseudomonas syringae pv. actinidiae in New Zealand.</title>
        <authorList>
            <person name="Taiaroa G."/>
            <person name="Poulter R.T.M."/>
            <person name="Lamont I."/>
            <person name="Stockwell P."/>
            <person name="Butler M.I."/>
        </authorList>
    </citation>
    <scope>NUCLEOTIDE SEQUENCE</scope>
    <source>
        <strain evidence="1">RT594</strain>
        <plasmid evidence="1">pUR_RT594</plasmid>
    </source>
</reference>
<accession>A0A2P0QHD3</accession>